<feature type="binding site" description="in other chain" evidence="4">
    <location>
        <begin position="87"/>
        <end position="90"/>
    </location>
    <ligand>
        <name>phosphate</name>
        <dbReference type="ChEBI" id="CHEBI:43474"/>
        <note>ligand shared between dimeric partners</note>
    </ligand>
</feature>
<feature type="binding site" description="in other chain" evidence="4">
    <location>
        <position position="20"/>
    </location>
    <ligand>
        <name>phosphate</name>
        <dbReference type="ChEBI" id="CHEBI:43474"/>
        <note>ligand shared between dimeric partners</note>
    </ligand>
</feature>
<dbReference type="GO" id="GO:0004850">
    <property type="term" value="F:uridine phosphorylase activity"/>
    <property type="evidence" value="ECO:0007669"/>
    <property type="project" value="UniProtKB-EC"/>
</dbReference>
<evidence type="ECO:0000259" key="5">
    <source>
        <dbReference type="Pfam" id="PF01048"/>
    </source>
</evidence>
<dbReference type="GO" id="GO:0004731">
    <property type="term" value="F:purine-nucleoside phosphorylase activity"/>
    <property type="evidence" value="ECO:0007669"/>
    <property type="project" value="UniProtKB-UniRule"/>
</dbReference>
<sequence length="233" mass="25510">MSIHIGAKPGEIADRVLMPGDPLRAKHIAETFLEGAVCYTQVRGMYGFIGTYKGKRVSVQGSGMGMPSMHIYASELMQEYGAKRIIRVGTCGGLRAELKLKDVVIASAASTDSNINKCRFGPISFAPSADFELLLGAYQTARERGMRATVGPIFTSDRFYSDDLPEKTKMLADYGILAVEMETCELYTLAAKHHIQALTLLTVSDNVVTDEITSPEERQTSFNDMVELALEIV</sequence>
<dbReference type="Pfam" id="PF01048">
    <property type="entry name" value="PNP_UDP_1"/>
    <property type="match status" value="1"/>
</dbReference>
<dbReference type="EMBL" id="RCHT01000003">
    <property type="protein sequence ID" value="RLL13509.1"/>
    <property type="molecule type" value="Genomic_DNA"/>
</dbReference>
<dbReference type="Proteomes" id="UP000276301">
    <property type="component" value="Unassembled WGS sequence"/>
</dbReference>
<comment type="function">
    <text evidence="4">Catalyzes the reversible phosphorolytic breakdown of the N-glycosidic bond in the beta-(deoxy)ribonucleoside molecules, with the formation of the corresponding free purine bases and pentose-1-phosphate.</text>
</comment>
<dbReference type="NCBIfam" id="TIGR00107">
    <property type="entry name" value="deoD"/>
    <property type="match status" value="1"/>
</dbReference>
<dbReference type="PANTHER" id="PTHR43691">
    <property type="entry name" value="URIDINE PHOSPHORYLASE"/>
    <property type="match status" value="1"/>
</dbReference>
<feature type="binding site" evidence="4">
    <location>
        <position position="43"/>
    </location>
    <ligand>
        <name>phosphate</name>
        <dbReference type="ChEBI" id="CHEBI:43474"/>
        <note>ligand shared between dimeric partners</note>
    </ligand>
</feature>
<feature type="binding site" evidence="4">
    <location>
        <position position="4"/>
    </location>
    <ligand>
        <name>a purine D-ribonucleoside</name>
        <dbReference type="ChEBI" id="CHEBI:142355"/>
        <note>ligand shared between dimeric partners</note>
    </ligand>
</feature>
<feature type="active site" description="Proton donor" evidence="4">
    <location>
        <position position="205"/>
    </location>
</feature>
<dbReference type="RefSeq" id="WP_121586142.1">
    <property type="nucleotide sequence ID" value="NZ_RCHT01000003.1"/>
</dbReference>
<evidence type="ECO:0000256" key="4">
    <source>
        <dbReference type="HAMAP-Rule" id="MF_01627"/>
    </source>
</evidence>
<evidence type="ECO:0000256" key="2">
    <source>
        <dbReference type="ARBA" id="ARBA00022679"/>
    </source>
</evidence>
<comment type="catalytic activity">
    <reaction evidence="4">
        <text>a purine 2'-deoxy-D-ribonucleoside + phosphate = a purine nucleobase + 2-deoxy-alpha-D-ribose 1-phosphate</text>
        <dbReference type="Rhea" id="RHEA:36431"/>
        <dbReference type="ChEBI" id="CHEBI:26386"/>
        <dbReference type="ChEBI" id="CHEBI:43474"/>
        <dbReference type="ChEBI" id="CHEBI:57259"/>
        <dbReference type="ChEBI" id="CHEBI:142361"/>
        <dbReference type="EC" id="2.4.2.1"/>
    </reaction>
</comment>
<feature type="binding site" description="in other chain" evidence="4">
    <location>
        <begin position="204"/>
        <end position="205"/>
    </location>
    <ligand>
        <name>a purine D-ribonucleoside</name>
        <dbReference type="ChEBI" id="CHEBI:142355"/>
        <note>ligand shared between dimeric partners</note>
    </ligand>
</feature>
<dbReference type="PANTHER" id="PTHR43691:SF11">
    <property type="entry name" value="FI09636P-RELATED"/>
    <property type="match status" value="1"/>
</dbReference>
<dbReference type="InterPro" id="IPR035994">
    <property type="entry name" value="Nucleoside_phosphorylase_sf"/>
</dbReference>
<organism evidence="6 7">
    <name type="scientific">Anaerotruncus massiliensis</name>
    <name type="common">ex Liu et al. 2021</name>
    <dbReference type="NCBI Taxonomy" id="2321404"/>
    <lineage>
        <taxon>Bacteria</taxon>
        <taxon>Bacillati</taxon>
        <taxon>Bacillota</taxon>
        <taxon>Clostridia</taxon>
        <taxon>Eubacteriales</taxon>
        <taxon>Oscillospiraceae</taxon>
        <taxon>Anaerotruncus</taxon>
    </lineage>
</organism>
<dbReference type="EC" id="2.4.2.1" evidence="4"/>
<evidence type="ECO:0000256" key="3">
    <source>
        <dbReference type="ARBA" id="ARBA00048447"/>
    </source>
</evidence>
<protein>
    <recommendedName>
        <fullName evidence="4">Purine nucleoside phosphorylase DeoD-type</fullName>
        <shortName evidence="4">PNP</shortName>
        <ecNumber evidence="4">2.4.2.1</ecNumber>
    </recommendedName>
</protein>
<dbReference type="HAMAP" id="MF_01627">
    <property type="entry name" value="Pur_nucleosid_phosp"/>
    <property type="match status" value="1"/>
</dbReference>
<comment type="caution">
    <text evidence="6">The sequence shown here is derived from an EMBL/GenBank/DDBJ whole genome shotgun (WGS) entry which is preliminary data.</text>
</comment>
<feature type="binding site" description="in other chain" evidence="4">
    <location>
        <position position="24"/>
    </location>
    <ligand>
        <name>phosphate</name>
        <dbReference type="ChEBI" id="CHEBI:43474"/>
        <note>ligand shared between dimeric partners</note>
    </ligand>
</feature>
<keyword evidence="1 4" id="KW-0328">Glycosyltransferase</keyword>
<keyword evidence="2 4" id="KW-0808">Transferase</keyword>
<keyword evidence="7" id="KW-1185">Reference proteome</keyword>
<comment type="catalytic activity">
    <reaction evidence="3">
        <text>uridine + phosphate = alpha-D-ribose 1-phosphate + uracil</text>
        <dbReference type="Rhea" id="RHEA:24388"/>
        <dbReference type="ChEBI" id="CHEBI:16704"/>
        <dbReference type="ChEBI" id="CHEBI:17568"/>
        <dbReference type="ChEBI" id="CHEBI:43474"/>
        <dbReference type="ChEBI" id="CHEBI:57720"/>
        <dbReference type="EC" id="2.4.2.3"/>
    </reaction>
</comment>
<dbReference type="Gene3D" id="3.40.50.1580">
    <property type="entry name" value="Nucleoside phosphorylase domain"/>
    <property type="match status" value="1"/>
</dbReference>
<feature type="binding site" description="in other chain" evidence="4">
    <location>
        <begin position="180"/>
        <end position="182"/>
    </location>
    <ligand>
        <name>a purine D-ribonucleoside</name>
        <dbReference type="ChEBI" id="CHEBI:142355"/>
        <note>ligand shared between dimeric partners</note>
    </ligand>
</feature>
<dbReference type="CDD" id="cd09006">
    <property type="entry name" value="PNP_EcPNPI-like"/>
    <property type="match status" value="1"/>
</dbReference>
<dbReference type="InterPro" id="IPR004402">
    <property type="entry name" value="DeoD-type"/>
</dbReference>
<feature type="domain" description="Nucleoside phosphorylase" evidence="5">
    <location>
        <begin position="15"/>
        <end position="231"/>
    </location>
</feature>
<feature type="site" description="Important for catalytic activity" evidence="4">
    <location>
        <position position="218"/>
    </location>
</feature>
<dbReference type="NCBIfam" id="NF004489">
    <property type="entry name" value="PRK05819.1"/>
    <property type="match status" value="1"/>
</dbReference>
<dbReference type="SUPFAM" id="SSF53167">
    <property type="entry name" value="Purine and uridine phosphorylases"/>
    <property type="match status" value="1"/>
</dbReference>
<evidence type="ECO:0000313" key="6">
    <source>
        <dbReference type="EMBL" id="RLL13509.1"/>
    </source>
</evidence>
<accession>A0A498CX04</accession>
<gene>
    <name evidence="4 6" type="primary">deoD</name>
    <name evidence="6" type="ORF">D4A47_03290</name>
</gene>
<proteinExistence type="inferred from homology"/>
<dbReference type="GO" id="GO:0005829">
    <property type="term" value="C:cytosol"/>
    <property type="evidence" value="ECO:0007669"/>
    <property type="project" value="TreeGrafter"/>
</dbReference>
<evidence type="ECO:0000256" key="1">
    <source>
        <dbReference type="ARBA" id="ARBA00022676"/>
    </source>
</evidence>
<evidence type="ECO:0000313" key="7">
    <source>
        <dbReference type="Proteomes" id="UP000276301"/>
    </source>
</evidence>
<dbReference type="InterPro" id="IPR000845">
    <property type="entry name" value="Nucleoside_phosphorylase_d"/>
</dbReference>
<comment type="catalytic activity">
    <reaction evidence="4">
        <text>a purine D-ribonucleoside + phosphate = a purine nucleobase + alpha-D-ribose 1-phosphate</text>
        <dbReference type="Rhea" id="RHEA:19805"/>
        <dbReference type="ChEBI" id="CHEBI:26386"/>
        <dbReference type="ChEBI" id="CHEBI:43474"/>
        <dbReference type="ChEBI" id="CHEBI:57720"/>
        <dbReference type="ChEBI" id="CHEBI:142355"/>
        <dbReference type="EC" id="2.4.2.1"/>
    </reaction>
</comment>
<dbReference type="AlphaFoldDB" id="A0A498CX04"/>
<comment type="subunit">
    <text evidence="4">Homohexamer; trimer of homodimers.</text>
</comment>
<comment type="similarity">
    <text evidence="4">Belongs to the PNP/UDP phosphorylase family.</text>
</comment>
<reference evidence="6 7" key="1">
    <citation type="submission" date="2018-10" db="EMBL/GenBank/DDBJ databases">
        <title>Anaerotruncus faecis sp. nov., isolated from human feces.</title>
        <authorList>
            <person name="Wang Y.-J."/>
        </authorList>
    </citation>
    <scope>NUCLEOTIDE SEQUENCE [LARGE SCALE GENOMIC DNA]</scope>
    <source>
        <strain evidence="6 7">22A2-44</strain>
    </source>
</reference>
<dbReference type="GO" id="GO:0006152">
    <property type="term" value="P:purine nucleoside catabolic process"/>
    <property type="evidence" value="ECO:0007669"/>
    <property type="project" value="TreeGrafter"/>
</dbReference>
<name>A0A498CX04_9FIRM</name>